<feature type="transmembrane region" description="Helical" evidence="1">
    <location>
        <begin position="12"/>
        <end position="31"/>
    </location>
</feature>
<evidence type="ECO:0000313" key="2">
    <source>
        <dbReference type="EMBL" id="OHA13644.1"/>
    </source>
</evidence>
<dbReference type="EMBL" id="MHQZ01000027">
    <property type="protein sequence ID" value="OHA13644.1"/>
    <property type="molecule type" value="Genomic_DNA"/>
</dbReference>
<feature type="transmembrane region" description="Helical" evidence="1">
    <location>
        <begin position="37"/>
        <end position="55"/>
    </location>
</feature>
<keyword evidence="1" id="KW-0812">Transmembrane</keyword>
<proteinExistence type="predicted"/>
<evidence type="ECO:0008006" key="4">
    <source>
        <dbReference type="Google" id="ProtNLM"/>
    </source>
</evidence>
<keyword evidence="1" id="KW-0472">Membrane</keyword>
<dbReference type="AlphaFoldDB" id="A0A1G2LQ42"/>
<protein>
    <recommendedName>
        <fullName evidence="4">DUF5673 domain-containing protein</fullName>
    </recommendedName>
</protein>
<reference evidence="2 3" key="1">
    <citation type="journal article" date="2016" name="Nat. Commun.">
        <title>Thousands of microbial genomes shed light on interconnected biogeochemical processes in an aquifer system.</title>
        <authorList>
            <person name="Anantharaman K."/>
            <person name="Brown C.T."/>
            <person name="Hug L.A."/>
            <person name="Sharon I."/>
            <person name="Castelle C.J."/>
            <person name="Probst A.J."/>
            <person name="Thomas B.C."/>
            <person name="Singh A."/>
            <person name="Wilkins M.J."/>
            <person name="Karaoz U."/>
            <person name="Brodie E.L."/>
            <person name="Williams K.H."/>
            <person name="Hubbard S.S."/>
            <person name="Banfield J.F."/>
        </authorList>
    </citation>
    <scope>NUCLEOTIDE SEQUENCE [LARGE SCALE GENOMIC DNA]</scope>
</reference>
<accession>A0A1G2LQ42</accession>
<gene>
    <name evidence="2" type="ORF">A2909_03180</name>
</gene>
<dbReference type="Proteomes" id="UP000178302">
    <property type="component" value="Unassembled WGS sequence"/>
</dbReference>
<evidence type="ECO:0000313" key="3">
    <source>
        <dbReference type="Proteomes" id="UP000178302"/>
    </source>
</evidence>
<comment type="caution">
    <text evidence="2">The sequence shown here is derived from an EMBL/GenBank/DDBJ whole genome shotgun (WGS) entry which is preliminary data.</text>
</comment>
<name>A0A1G2LQ42_9BACT</name>
<organism evidence="2 3">
    <name type="scientific">Candidatus Tagabacteria bacterium RIFCSPLOWO2_01_FULL_39_11</name>
    <dbReference type="NCBI Taxonomy" id="1802295"/>
    <lineage>
        <taxon>Bacteria</taxon>
        <taxon>Candidatus Tagaibacteriota</taxon>
    </lineage>
</organism>
<keyword evidence="1" id="KW-1133">Transmembrane helix</keyword>
<sequence length="137" mass="16091">MTQEPREFERNKIFVNSMFVVALLSGLVGVVHIIRTGLIFGVLWLTIGFIWFLNFSWSRITPIVRVTKDEVMIFLAMGRSPKIIKFDSIQQINQSNKRKIEILLSNGKKIKIRLSYINKKDRDDLLRILRQTIEKEK</sequence>
<evidence type="ECO:0000256" key="1">
    <source>
        <dbReference type="SAM" id="Phobius"/>
    </source>
</evidence>